<comment type="caution">
    <text evidence="1">The sequence shown here is derived from an EMBL/GenBank/DDBJ whole genome shotgun (WGS) entry which is preliminary data.</text>
</comment>
<organism evidence="1 2">
    <name type="scientific">Camellia lanceoleosa</name>
    <dbReference type="NCBI Taxonomy" id="1840588"/>
    <lineage>
        <taxon>Eukaryota</taxon>
        <taxon>Viridiplantae</taxon>
        <taxon>Streptophyta</taxon>
        <taxon>Embryophyta</taxon>
        <taxon>Tracheophyta</taxon>
        <taxon>Spermatophyta</taxon>
        <taxon>Magnoliopsida</taxon>
        <taxon>eudicotyledons</taxon>
        <taxon>Gunneridae</taxon>
        <taxon>Pentapetalae</taxon>
        <taxon>asterids</taxon>
        <taxon>Ericales</taxon>
        <taxon>Theaceae</taxon>
        <taxon>Camellia</taxon>
    </lineage>
</organism>
<dbReference type="EMBL" id="CM045766">
    <property type="protein sequence ID" value="KAI8005425.1"/>
    <property type="molecule type" value="Genomic_DNA"/>
</dbReference>
<name>A0ACC0GW77_9ERIC</name>
<protein>
    <submittedName>
        <fullName evidence="1">Uncharacterized protein</fullName>
    </submittedName>
</protein>
<keyword evidence="2" id="KW-1185">Reference proteome</keyword>
<dbReference type="Proteomes" id="UP001060215">
    <property type="component" value="Chromosome 9"/>
</dbReference>
<proteinExistence type="predicted"/>
<sequence length="67" mass="7434">MVLVLSIYEPCGLAQMIGMRYGAFPTIRKTGGLAFTAFDMDDELHAEMANGSEISWRDAKYGQNSRT</sequence>
<gene>
    <name evidence="1" type="ORF">LOK49_LG08G01824</name>
</gene>
<accession>A0ACC0GW77</accession>
<evidence type="ECO:0000313" key="1">
    <source>
        <dbReference type="EMBL" id="KAI8005425.1"/>
    </source>
</evidence>
<evidence type="ECO:0000313" key="2">
    <source>
        <dbReference type="Proteomes" id="UP001060215"/>
    </source>
</evidence>
<reference evidence="1 2" key="1">
    <citation type="journal article" date="2022" name="Plant J.">
        <title>Chromosome-level genome of Camellia lanceoleosa provides a valuable resource for understanding genome evolution and self-incompatibility.</title>
        <authorList>
            <person name="Gong W."/>
            <person name="Xiao S."/>
            <person name="Wang L."/>
            <person name="Liao Z."/>
            <person name="Chang Y."/>
            <person name="Mo W."/>
            <person name="Hu G."/>
            <person name="Li W."/>
            <person name="Zhao G."/>
            <person name="Zhu H."/>
            <person name="Hu X."/>
            <person name="Ji K."/>
            <person name="Xiang X."/>
            <person name="Song Q."/>
            <person name="Yuan D."/>
            <person name="Jin S."/>
            <person name="Zhang L."/>
        </authorList>
    </citation>
    <scope>NUCLEOTIDE SEQUENCE [LARGE SCALE GENOMIC DNA]</scope>
    <source>
        <strain evidence="1">SQ_2022a</strain>
    </source>
</reference>